<gene>
    <name evidence="1" type="ORF">MML48_7g00004959</name>
</gene>
<comment type="caution">
    <text evidence="1">The sequence shown here is derived from an EMBL/GenBank/DDBJ whole genome shotgun (WGS) entry which is preliminary data.</text>
</comment>
<keyword evidence="2" id="KW-1185">Reference proteome</keyword>
<accession>A0ACB9SSD5</accession>
<reference evidence="1" key="1">
    <citation type="submission" date="2022-04" db="EMBL/GenBank/DDBJ databases">
        <title>Chromosome-scale genome assembly of Holotrichia oblita Faldermann.</title>
        <authorList>
            <person name="Rongchong L."/>
        </authorList>
    </citation>
    <scope>NUCLEOTIDE SEQUENCE</scope>
    <source>
        <strain evidence="1">81SQS9</strain>
    </source>
</reference>
<dbReference type="Proteomes" id="UP001056778">
    <property type="component" value="Chromosome 7"/>
</dbReference>
<evidence type="ECO:0000313" key="1">
    <source>
        <dbReference type="EMBL" id="KAI4458082.1"/>
    </source>
</evidence>
<organism evidence="1 2">
    <name type="scientific">Holotrichia oblita</name>
    <name type="common">Chafer beetle</name>
    <dbReference type="NCBI Taxonomy" id="644536"/>
    <lineage>
        <taxon>Eukaryota</taxon>
        <taxon>Metazoa</taxon>
        <taxon>Ecdysozoa</taxon>
        <taxon>Arthropoda</taxon>
        <taxon>Hexapoda</taxon>
        <taxon>Insecta</taxon>
        <taxon>Pterygota</taxon>
        <taxon>Neoptera</taxon>
        <taxon>Endopterygota</taxon>
        <taxon>Coleoptera</taxon>
        <taxon>Polyphaga</taxon>
        <taxon>Scarabaeiformia</taxon>
        <taxon>Scarabaeidae</taxon>
        <taxon>Melolonthinae</taxon>
        <taxon>Holotrichia</taxon>
    </lineage>
</organism>
<name>A0ACB9SSD5_HOLOL</name>
<dbReference type="EMBL" id="CM043021">
    <property type="protein sequence ID" value="KAI4458082.1"/>
    <property type="molecule type" value="Genomic_DNA"/>
</dbReference>
<proteinExistence type="predicted"/>
<sequence length="279" mass="31646">MFMAPIHYLIRCDRDGRGGGVAFYVKKRHCSQNETWYGTHDTVNKEWIDNSHECLLAAPPSRGKGIIILHAGSDSGCVDRVLLSAKNIKNCNLDYHEDMTAQLFEEWFQKNLVLPERRVIVMDNVFVSLTTVGVVYRPPRYDYKTFLDTFQDTLATVVTLSHDLVCLGDLNINLLHYNDICCKDFSNMLNSPPSPWITDAVRVMQTLKHDAYLDYKKHKTKKGIVNNDIDSLVKAVEAHRLLINRAKSSVVFGGGSGRENILSNIDVNVKDIAIPMYRV</sequence>
<evidence type="ECO:0000313" key="2">
    <source>
        <dbReference type="Proteomes" id="UP001056778"/>
    </source>
</evidence>
<protein>
    <submittedName>
        <fullName evidence="1">Solute carrier family 12 cation cotransporter</fullName>
    </submittedName>
</protein>